<name>A0A1Y2HMY1_9FUNG</name>
<keyword evidence="3" id="KW-1185">Reference proteome</keyword>
<evidence type="ECO:0000313" key="2">
    <source>
        <dbReference type="EMBL" id="ORZ35945.1"/>
    </source>
</evidence>
<comment type="caution">
    <text evidence="2">The sequence shown here is derived from an EMBL/GenBank/DDBJ whole genome shotgun (WGS) entry which is preliminary data.</text>
</comment>
<feature type="region of interest" description="Disordered" evidence="1">
    <location>
        <begin position="1"/>
        <end position="22"/>
    </location>
</feature>
<sequence length="244" mass="23596">MIASNSAWVGTGTDGSRVKAPGNCARSNRIMSSIVDGVAHSRATGATGAKTGAGAADSGNCGDNSGSAGAAAAVDWLWMSAARSFLLWLAPKSHDDSATVGQLSSAAIHDGMGTPASCPGAITSSAGNVPKMAISASKSCTLADKRAISTLDLSHSSINSGTMGAIHAGGSGNDDGAWASGKTAVTSCAVMVGSSPRTGSAATGKCRAVHLAVAASSAAAAAFVASSSWTLAPNASTAAKAPSR</sequence>
<gene>
    <name evidence="2" type="ORF">BCR44DRAFT_1433218</name>
</gene>
<evidence type="ECO:0000256" key="1">
    <source>
        <dbReference type="SAM" id="MobiDB-lite"/>
    </source>
</evidence>
<evidence type="ECO:0000313" key="3">
    <source>
        <dbReference type="Proteomes" id="UP000193411"/>
    </source>
</evidence>
<dbReference type="Proteomes" id="UP000193411">
    <property type="component" value="Unassembled WGS sequence"/>
</dbReference>
<accession>A0A1Y2HMY1</accession>
<dbReference type="AlphaFoldDB" id="A0A1Y2HMY1"/>
<protein>
    <submittedName>
        <fullName evidence="2">Uncharacterized protein</fullName>
    </submittedName>
</protein>
<reference evidence="2 3" key="1">
    <citation type="submission" date="2016-07" db="EMBL/GenBank/DDBJ databases">
        <title>Pervasive Adenine N6-methylation of Active Genes in Fungi.</title>
        <authorList>
            <consortium name="DOE Joint Genome Institute"/>
            <person name="Mondo S.J."/>
            <person name="Dannebaum R.O."/>
            <person name="Kuo R.C."/>
            <person name="Labutti K."/>
            <person name="Haridas S."/>
            <person name="Kuo A."/>
            <person name="Salamov A."/>
            <person name="Ahrendt S.R."/>
            <person name="Lipzen A."/>
            <person name="Sullivan W."/>
            <person name="Andreopoulos W.B."/>
            <person name="Clum A."/>
            <person name="Lindquist E."/>
            <person name="Daum C."/>
            <person name="Ramamoorthy G.K."/>
            <person name="Gryganskyi A."/>
            <person name="Culley D."/>
            <person name="Magnuson J.K."/>
            <person name="James T.Y."/>
            <person name="O'Malley M.A."/>
            <person name="Stajich J.E."/>
            <person name="Spatafora J.W."/>
            <person name="Visel A."/>
            <person name="Grigoriev I.V."/>
        </authorList>
    </citation>
    <scope>NUCLEOTIDE SEQUENCE [LARGE SCALE GENOMIC DNA]</scope>
    <source>
        <strain evidence="2 3">PL171</strain>
    </source>
</reference>
<dbReference type="EMBL" id="MCFL01000019">
    <property type="protein sequence ID" value="ORZ35945.1"/>
    <property type="molecule type" value="Genomic_DNA"/>
</dbReference>
<organism evidence="2 3">
    <name type="scientific">Catenaria anguillulae PL171</name>
    <dbReference type="NCBI Taxonomy" id="765915"/>
    <lineage>
        <taxon>Eukaryota</taxon>
        <taxon>Fungi</taxon>
        <taxon>Fungi incertae sedis</taxon>
        <taxon>Blastocladiomycota</taxon>
        <taxon>Blastocladiomycetes</taxon>
        <taxon>Blastocladiales</taxon>
        <taxon>Catenariaceae</taxon>
        <taxon>Catenaria</taxon>
    </lineage>
</organism>
<proteinExistence type="predicted"/>